<feature type="binding site" evidence="3">
    <location>
        <position position="334"/>
    </location>
    <ligand>
        <name>CTP</name>
        <dbReference type="ChEBI" id="CHEBI:37563"/>
    </ligand>
</feature>
<feature type="binding site" evidence="3">
    <location>
        <position position="320"/>
    </location>
    <ligand>
        <name>CTP</name>
        <dbReference type="ChEBI" id="CHEBI:37563"/>
    </ligand>
</feature>
<sequence length="405" mass="44277">MSPSVLIGISGGIAAYKTPLLVRLLVQSGIQTHVVMTDAAMNFVTPLTLATLTGNPVCHDMWGERDRPSVEHISLADNADFAVIAPATANIIGKIACGIADDMLTTVFMALRCPVLVCPSMNVNMFRNPIVQENLKKLEGLGYHLMEPESGYLACGWNAEGRMPEPEKIAQKIHSLMGPKDLAGEHILVTAGPTEEPLDPVRFITNRSSGKMGVAISDRAIARGAKVTLVAGPIRVQPACGVRHISVRTALEMRDRVMDVFRDATVVIKAAAVSDFRPTVTETEKVKKEEMTPTIVLTKNPDILAELGRIKREDQIIVGFAAETQDVLQNGRTKLRKKNLDMLVLNDVSKPGAGFDCDTNIVRFLHRSGDEEQMEIMSKDKVADLILDRVRTMRTAAQYQRNTSA</sequence>
<dbReference type="EC" id="4.1.1.36" evidence="3"/>
<dbReference type="GO" id="GO:0004633">
    <property type="term" value="F:phosphopantothenoylcysteine decarboxylase activity"/>
    <property type="evidence" value="ECO:0007669"/>
    <property type="project" value="UniProtKB-UniRule"/>
</dbReference>
<dbReference type="PANTHER" id="PTHR14359">
    <property type="entry name" value="HOMO-OLIGOMERIC FLAVIN CONTAINING CYS DECARBOXYLASE FAMILY"/>
    <property type="match status" value="1"/>
</dbReference>
<gene>
    <name evidence="3 7" type="primary">coaBC</name>
    <name evidence="7" type="ORF">HY912_22125</name>
</gene>
<dbReference type="InterPro" id="IPR036551">
    <property type="entry name" value="Flavin_trans-like"/>
</dbReference>
<dbReference type="GO" id="GO:0015941">
    <property type="term" value="P:pantothenate catabolic process"/>
    <property type="evidence" value="ECO:0007669"/>
    <property type="project" value="InterPro"/>
</dbReference>
<comment type="pathway">
    <text evidence="3 4">Cofactor biosynthesis; coenzyme A biosynthesis; CoA from (R)-pantothenate: step 3/5.</text>
</comment>
<dbReference type="SUPFAM" id="SSF102645">
    <property type="entry name" value="CoaB-like"/>
    <property type="match status" value="1"/>
</dbReference>
<dbReference type="HAMAP" id="MF_02225">
    <property type="entry name" value="CoaBC"/>
    <property type="match status" value="1"/>
</dbReference>
<evidence type="ECO:0000259" key="6">
    <source>
        <dbReference type="Pfam" id="PF04127"/>
    </source>
</evidence>
<keyword evidence="3" id="KW-0460">Magnesium</keyword>
<comment type="cofactor">
    <cofactor evidence="3">
        <name>FMN</name>
        <dbReference type="ChEBI" id="CHEBI:58210"/>
    </cofactor>
    <text evidence="3">Binds 1 FMN per subunit.</text>
</comment>
<dbReference type="Proteomes" id="UP000807825">
    <property type="component" value="Unassembled WGS sequence"/>
</dbReference>
<dbReference type="EMBL" id="JACRDE010000578">
    <property type="protein sequence ID" value="MBI5252201.1"/>
    <property type="molecule type" value="Genomic_DNA"/>
</dbReference>
<comment type="function">
    <text evidence="4">Catalyzes two steps in the biosynthesis of coenzyme A. In the first step cysteine is conjugated to 4'-phosphopantothenate to form 4-phosphopantothenoylcysteine, in the latter compound is decarboxylated to form 4'-phosphopantotheine.</text>
</comment>
<feature type="binding site" evidence="3">
    <location>
        <position position="338"/>
    </location>
    <ligand>
        <name>CTP</name>
        <dbReference type="ChEBI" id="CHEBI:37563"/>
    </ligand>
</feature>
<feature type="domain" description="Flavoprotein" evidence="5">
    <location>
        <begin position="4"/>
        <end position="175"/>
    </location>
</feature>
<keyword evidence="2 3" id="KW-0456">Lyase</keyword>
<dbReference type="NCBIfam" id="TIGR00521">
    <property type="entry name" value="coaBC_dfp"/>
    <property type="match status" value="1"/>
</dbReference>
<feature type="binding site" evidence="3">
    <location>
        <position position="285"/>
    </location>
    <ligand>
        <name>CTP</name>
        <dbReference type="ChEBI" id="CHEBI:37563"/>
    </ligand>
</feature>
<evidence type="ECO:0000259" key="5">
    <source>
        <dbReference type="Pfam" id="PF02441"/>
    </source>
</evidence>
<dbReference type="PANTHER" id="PTHR14359:SF6">
    <property type="entry name" value="PHOSPHOPANTOTHENOYLCYSTEINE DECARBOXYLASE"/>
    <property type="match status" value="1"/>
</dbReference>
<comment type="catalytic activity">
    <reaction evidence="3 4">
        <text>N-[(R)-4-phosphopantothenoyl]-L-cysteine + H(+) = (R)-4'-phosphopantetheine + CO2</text>
        <dbReference type="Rhea" id="RHEA:16793"/>
        <dbReference type="ChEBI" id="CHEBI:15378"/>
        <dbReference type="ChEBI" id="CHEBI:16526"/>
        <dbReference type="ChEBI" id="CHEBI:59458"/>
        <dbReference type="ChEBI" id="CHEBI:61723"/>
        <dbReference type="EC" id="4.1.1.36"/>
    </reaction>
</comment>
<feature type="domain" description="DNA/pantothenate metabolism flavoprotein C-terminal" evidence="6">
    <location>
        <begin position="182"/>
        <end position="391"/>
    </location>
</feature>
<feature type="binding site" evidence="3">
    <location>
        <begin position="301"/>
        <end position="304"/>
    </location>
    <ligand>
        <name>CTP</name>
        <dbReference type="ChEBI" id="CHEBI:37563"/>
    </ligand>
</feature>
<reference evidence="7" key="1">
    <citation type="submission" date="2020-07" db="EMBL/GenBank/DDBJ databases">
        <title>Huge and variable diversity of episymbiotic CPR bacteria and DPANN archaea in groundwater ecosystems.</title>
        <authorList>
            <person name="He C.Y."/>
            <person name="Keren R."/>
            <person name="Whittaker M."/>
            <person name="Farag I.F."/>
            <person name="Doudna J."/>
            <person name="Cate J.H.D."/>
            <person name="Banfield J.F."/>
        </authorList>
    </citation>
    <scope>NUCLEOTIDE SEQUENCE</scope>
    <source>
        <strain evidence="7">NC_groundwater_1664_Pr3_B-0.1um_52_9</strain>
    </source>
</reference>
<comment type="caution">
    <text evidence="7">The sequence shown here is derived from an EMBL/GenBank/DDBJ whole genome shotgun (WGS) entry which is preliminary data.</text>
</comment>
<evidence type="ECO:0000313" key="8">
    <source>
        <dbReference type="Proteomes" id="UP000807825"/>
    </source>
</evidence>
<dbReference type="InterPro" id="IPR003382">
    <property type="entry name" value="Flavoprotein"/>
</dbReference>
<name>A0A9D6V502_9BACT</name>
<comment type="cofactor">
    <cofactor evidence="3">
        <name>Mg(2+)</name>
        <dbReference type="ChEBI" id="CHEBI:18420"/>
    </cofactor>
</comment>
<dbReference type="GO" id="GO:0046872">
    <property type="term" value="F:metal ion binding"/>
    <property type="evidence" value="ECO:0007669"/>
    <property type="project" value="UniProtKB-KW"/>
</dbReference>
<keyword evidence="3" id="KW-0511">Multifunctional enzyme</keyword>
<evidence type="ECO:0000256" key="3">
    <source>
        <dbReference type="HAMAP-Rule" id="MF_02225"/>
    </source>
</evidence>
<evidence type="ECO:0000256" key="4">
    <source>
        <dbReference type="RuleBase" id="RU364078"/>
    </source>
</evidence>
<comment type="similarity">
    <text evidence="3 4">In the N-terminal section; belongs to the HFCD (homo-oligomeric flavin containing Cys decarboxylase) superfamily.</text>
</comment>
<comment type="similarity">
    <text evidence="3 4">In the C-terminal section; belongs to the PPC synthetase family.</text>
</comment>
<dbReference type="GO" id="GO:0004632">
    <property type="term" value="F:phosphopantothenate--cysteine ligase activity"/>
    <property type="evidence" value="ECO:0007669"/>
    <property type="project" value="UniProtKB-UniRule"/>
</dbReference>
<dbReference type="GO" id="GO:0015937">
    <property type="term" value="P:coenzyme A biosynthetic process"/>
    <property type="evidence" value="ECO:0007669"/>
    <property type="project" value="UniProtKB-UniRule"/>
</dbReference>
<keyword evidence="3" id="KW-0479">Metal-binding</keyword>
<dbReference type="SUPFAM" id="SSF52507">
    <property type="entry name" value="Homo-oligomeric flavin-containing Cys decarboxylases, HFCD"/>
    <property type="match status" value="1"/>
</dbReference>
<keyword evidence="3 4" id="KW-0436">Ligase</keyword>
<organism evidence="7 8">
    <name type="scientific">Desulfomonile tiedjei</name>
    <dbReference type="NCBI Taxonomy" id="2358"/>
    <lineage>
        <taxon>Bacteria</taxon>
        <taxon>Pseudomonadati</taxon>
        <taxon>Thermodesulfobacteriota</taxon>
        <taxon>Desulfomonilia</taxon>
        <taxon>Desulfomonilales</taxon>
        <taxon>Desulfomonilaceae</taxon>
        <taxon>Desulfomonile</taxon>
    </lineage>
</organism>
<dbReference type="Pfam" id="PF04127">
    <property type="entry name" value="DFP"/>
    <property type="match status" value="1"/>
</dbReference>
<comment type="function">
    <text evidence="3">Catalyzes two sequential steps in the biosynthesis of coenzyme A. In the first step cysteine is conjugated to 4'-phosphopantothenate to form 4-phosphopantothenoylcysteine. In the second step the latter compound is decarboxylated to form 4'-phosphopantotheine.</text>
</comment>
<dbReference type="Gene3D" id="3.40.50.10300">
    <property type="entry name" value="CoaB-like"/>
    <property type="match status" value="1"/>
</dbReference>
<dbReference type="InterPro" id="IPR005252">
    <property type="entry name" value="CoaBC"/>
</dbReference>
<dbReference type="GO" id="GO:0071513">
    <property type="term" value="C:phosphopantothenoylcysteine decarboxylase complex"/>
    <property type="evidence" value="ECO:0007669"/>
    <property type="project" value="TreeGrafter"/>
</dbReference>
<feature type="region of interest" description="Phosphopantothenoylcysteine decarboxylase" evidence="3">
    <location>
        <begin position="1"/>
        <end position="186"/>
    </location>
</feature>
<dbReference type="EC" id="6.3.2.5" evidence="3"/>
<evidence type="ECO:0000256" key="2">
    <source>
        <dbReference type="ARBA" id="ARBA00023239"/>
    </source>
</evidence>
<keyword evidence="3 4" id="KW-0285">Flavoprotein</keyword>
<protein>
    <recommendedName>
        <fullName evidence="3">Coenzyme A biosynthesis bifunctional protein CoaBC</fullName>
    </recommendedName>
    <alternativeName>
        <fullName evidence="3">DNA/pantothenate metabolism flavoprotein</fullName>
    </alternativeName>
    <alternativeName>
        <fullName evidence="3">Phosphopantothenoylcysteine synthetase/decarboxylase</fullName>
        <shortName evidence="3">PPCS-PPCDC</shortName>
    </alternativeName>
    <domain>
        <recommendedName>
            <fullName evidence="3">Phosphopantothenoylcysteine decarboxylase</fullName>
            <shortName evidence="3">PPC decarboxylase</shortName>
            <shortName evidence="3">PPC-DC</shortName>
            <ecNumber evidence="3">4.1.1.36</ecNumber>
        </recommendedName>
        <alternativeName>
            <fullName evidence="3">CoaC</fullName>
        </alternativeName>
    </domain>
    <domain>
        <recommendedName>
            <fullName evidence="3">Phosphopantothenate--cysteine ligase</fullName>
            <ecNumber evidence="3">6.3.2.5</ecNumber>
        </recommendedName>
        <alternativeName>
            <fullName evidence="3">CoaB</fullName>
        </alternativeName>
        <alternativeName>
            <fullName evidence="3">Phosphopantothenoylcysteine synthetase</fullName>
            <shortName evidence="3">PPC synthetase</shortName>
            <shortName evidence="3">PPC-S</shortName>
        </alternativeName>
    </domain>
</protein>
<keyword evidence="3 4" id="KW-0288">FMN</keyword>
<dbReference type="GO" id="GO:0010181">
    <property type="term" value="F:FMN binding"/>
    <property type="evidence" value="ECO:0007669"/>
    <property type="project" value="UniProtKB-UniRule"/>
</dbReference>
<comment type="pathway">
    <text evidence="3 4">Cofactor biosynthesis; coenzyme A biosynthesis; CoA from (R)-pantothenate: step 2/5.</text>
</comment>
<keyword evidence="1 3" id="KW-0210">Decarboxylase</keyword>
<dbReference type="Pfam" id="PF02441">
    <property type="entry name" value="Flavoprotein"/>
    <property type="match status" value="1"/>
</dbReference>
<dbReference type="InterPro" id="IPR035929">
    <property type="entry name" value="CoaB-like_sf"/>
</dbReference>
<evidence type="ECO:0000313" key="7">
    <source>
        <dbReference type="EMBL" id="MBI5252201.1"/>
    </source>
</evidence>
<comment type="caution">
    <text evidence="3">Lacks conserved residue(s) required for the propagation of feature annotation.</text>
</comment>
<evidence type="ECO:0000256" key="1">
    <source>
        <dbReference type="ARBA" id="ARBA00022793"/>
    </source>
</evidence>
<dbReference type="InterPro" id="IPR007085">
    <property type="entry name" value="DNA/pantothenate-metab_flavo_C"/>
</dbReference>
<accession>A0A9D6V502</accession>
<proteinExistence type="inferred from homology"/>
<dbReference type="Gene3D" id="3.40.50.1950">
    <property type="entry name" value="Flavin prenyltransferase-like"/>
    <property type="match status" value="1"/>
</dbReference>
<feature type="binding site" evidence="3">
    <location>
        <position position="275"/>
    </location>
    <ligand>
        <name>CTP</name>
        <dbReference type="ChEBI" id="CHEBI:37563"/>
    </ligand>
</feature>
<dbReference type="AlphaFoldDB" id="A0A9D6V502"/>
<feature type="active site" description="Proton donor" evidence="3">
    <location>
        <position position="155"/>
    </location>
</feature>
<feature type="region of interest" description="Phosphopantothenate--cysteine ligase" evidence="3">
    <location>
        <begin position="187"/>
        <end position="405"/>
    </location>
</feature>
<comment type="catalytic activity">
    <reaction evidence="3 4">
        <text>(R)-4'-phosphopantothenate + L-cysteine + CTP = N-[(R)-4-phosphopantothenoyl]-L-cysteine + CMP + diphosphate + H(+)</text>
        <dbReference type="Rhea" id="RHEA:19397"/>
        <dbReference type="ChEBI" id="CHEBI:10986"/>
        <dbReference type="ChEBI" id="CHEBI:15378"/>
        <dbReference type="ChEBI" id="CHEBI:33019"/>
        <dbReference type="ChEBI" id="CHEBI:35235"/>
        <dbReference type="ChEBI" id="CHEBI:37563"/>
        <dbReference type="ChEBI" id="CHEBI:59458"/>
        <dbReference type="ChEBI" id="CHEBI:60377"/>
        <dbReference type="EC" id="6.3.2.5"/>
    </reaction>
</comment>